<gene>
    <name evidence="2" type="ORF">TELCIR_08100</name>
</gene>
<dbReference type="AlphaFoldDB" id="A0A2G9UIH8"/>
<evidence type="ECO:0000259" key="1">
    <source>
        <dbReference type="Pfam" id="PF04898"/>
    </source>
</evidence>
<keyword evidence="3" id="KW-1185">Reference proteome</keyword>
<dbReference type="PANTHER" id="PTHR43100:SF1">
    <property type="entry name" value="GLUTAMATE SYNTHASE [NADPH] SMALL CHAIN"/>
    <property type="match status" value="1"/>
</dbReference>
<dbReference type="SUPFAM" id="SSF51395">
    <property type="entry name" value="FMN-linked oxidoreductases"/>
    <property type="match status" value="1"/>
</dbReference>
<reference evidence="2 3" key="1">
    <citation type="submission" date="2015-09" db="EMBL/GenBank/DDBJ databases">
        <title>Draft genome of the parasitic nematode Teladorsagia circumcincta isolate WARC Sus (inbred).</title>
        <authorList>
            <person name="Mitreva M."/>
        </authorList>
    </citation>
    <scope>NUCLEOTIDE SEQUENCE [LARGE SCALE GENOMIC DNA]</scope>
    <source>
        <strain evidence="2 3">S</strain>
    </source>
</reference>
<accession>A0A2G9UIH8</accession>
<proteinExistence type="predicted"/>
<dbReference type="InterPro" id="IPR013785">
    <property type="entry name" value="Aldolase_TIM"/>
</dbReference>
<dbReference type="Gene3D" id="3.20.20.70">
    <property type="entry name" value="Aldolase class I"/>
    <property type="match status" value="1"/>
</dbReference>
<evidence type="ECO:0000313" key="2">
    <source>
        <dbReference type="EMBL" id="PIO70058.1"/>
    </source>
</evidence>
<organism evidence="2 3">
    <name type="scientific">Teladorsagia circumcincta</name>
    <name type="common">Brown stomach worm</name>
    <name type="synonym">Ostertagia circumcincta</name>
    <dbReference type="NCBI Taxonomy" id="45464"/>
    <lineage>
        <taxon>Eukaryota</taxon>
        <taxon>Metazoa</taxon>
        <taxon>Ecdysozoa</taxon>
        <taxon>Nematoda</taxon>
        <taxon>Chromadorea</taxon>
        <taxon>Rhabditida</taxon>
        <taxon>Rhabditina</taxon>
        <taxon>Rhabditomorpha</taxon>
        <taxon>Strongyloidea</taxon>
        <taxon>Trichostrongylidae</taxon>
        <taxon>Teladorsagia</taxon>
    </lineage>
</organism>
<dbReference type="GO" id="GO:0015930">
    <property type="term" value="F:glutamate synthase activity"/>
    <property type="evidence" value="ECO:0007669"/>
    <property type="project" value="InterPro"/>
</dbReference>
<dbReference type="PANTHER" id="PTHR43100">
    <property type="entry name" value="GLUTAMATE SYNTHASE [NADPH] SMALL CHAIN"/>
    <property type="match status" value="1"/>
</dbReference>
<sequence length="129" mass="14800">MYRLRYLGLLDKELNDDMVYQGYRQGVERGIFKVMAKMGISTLHSYKHAQIFEIVGLAKEVVDMCFKNTVSRLGGATFEILAAEALKRHRSAFPVVANADKHVFGEFFEMLQELVFHDIQASAVEQRIR</sequence>
<evidence type="ECO:0000313" key="3">
    <source>
        <dbReference type="Proteomes" id="UP000230423"/>
    </source>
</evidence>
<dbReference type="InterPro" id="IPR006982">
    <property type="entry name" value="Glu_synth_centr_N"/>
</dbReference>
<dbReference type="EMBL" id="KZ346415">
    <property type="protein sequence ID" value="PIO70058.1"/>
    <property type="molecule type" value="Genomic_DNA"/>
</dbReference>
<feature type="domain" description="Glutamate synthase central-N" evidence="1">
    <location>
        <begin position="13"/>
        <end position="57"/>
    </location>
</feature>
<protein>
    <recommendedName>
        <fullName evidence="1">Glutamate synthase central-N domain-containing protein</fullName>
    </recommendedName>
</protein>
<name>A0A2G9UIH8_TELCI</name>
<dbReference type="OrthoDB" id="5818216at2759"/>
<dbReference type="Pfam" id="PF04898">
    <property type="entry name" value="Glu_syn_central"/>
    <property type="match status" value="1"/>
</dbReference>
<dbReference type="InterPro" id="IPR051394">
    <property type="entry name" value="Glutamate_Synthase"/>
</dbReference>
<dbReference type="Proteomes" id="UP000230423">
    <property type="component" value="Unassembled WGS sequence"/>
</dbReference>